<feature type="domain" description="TM2" evidence="6">
    <location>
        <begin position="82"/>
        <end position="132"/>
    </location>
</feature>
<dbReference type="InterPro" id="IPR007829">
    <property type="entry name" value="TM2"/>
</dbReference>
<evidence type="ECO:0000256" key="5">
    <source>
        <dbReference type="SAM" id="Phobius"/>
    </source>
</evidence>
<evidence type="ECO:0000313" key="7">
    <source>
        <dbReference type="EMBL" id="SDJ28815.1"/>
    </source>
</evidence>
<evidence type="ECO:0000256" key="2">
    <source>
        <dbReference type="ARBA" id="ARBA00022692"/>
    </source>
</evidence>
<proteinExistence type="predicted"/>
<sequence>MSVVESKNCPQCGAPVDLSAGACKFCGAEIASLGSYQTQPPTPQYQNQVQPPVQQYQPSQQNVQYVQSQVSPYHEPRTYSSNKSKITAGILAIILGGIGVHKFYLGQTGKGILYLIFCWTYIPAIIGFIEGILYLTASDEKFYTKYVK</sequence>
<accession>A0A1G8SJB1</accession>
<comment type="subcellular location">
    <subcellularLocation>
        <location evidence="1">Membrane</location>
        <topology evidence="1">Multi-pass membrane protein</topology>
    </subcellularLocation>
</comment>
<keyword evidence="4 5" id="KW-0472">Membrane</keyword>
<reference evidence="7 8" key="1">
    <citation type="submission" date="2016-10" db="EMBL/GenBank/DDBJ databases">
        <authorList>
            <person name="de Groot N.N."/>
        </authorList>
    </citation>
    <scope>NUCLEOTIDE SEQUENCE [LARGE SCALE GENOMIC DNA]</scope>
    <source>
        <strain evidence="7 8">CGMCC 1.5058</strain>
    </source>
</reference>
<feature type="transmembrane region" description="Helical" evidence="5">
    <location>
        <begin position="86"/>
        <end position="105"/>
    </location>
</feature>
<dbReference type="Pfam" id="PF05154">
    <property type="entry name" value="TM2"/>
    <property type="match status" value="1"/>
</dbReference>
<protein>
    <submittedName>
        <fullName evidence="7">TM2 domain-containing protein</fullName>
    </submittedName>
</protein>
<dbReference type="EMBL" id="FNDZ01000012">
    <property type="protein sequence ID" value="SDJ28815.1"/>
    <property type="molecule type" value="Genomic_DNA"/>
</dbReference>
<evidence type="ECO:0000256" key="3">
    <source>
        <dbReference type="ARBA" id="ARBA00022989"/>
    </source>
</evidence>
<dbReference type="Proteomes" id="UP000183255">
    <property type="component" value="Unassembled WGS sequence"/>
</dbReference>
<name>A0A1G8SJB1_9CLOT</name>
<evidence type="ECO:0000256" key="4">
    <source>
        <dbReference type="ARBA" id="ARBA00023136"/>
    </source>
</evidence>
<organism evidence="7 8">
    <name type="scientific">Proteiniclasticum ruminis</name>
    <dbReference type="NCBI Taxonomy" id="398199"/>
    <lineage>
        <taxon>Bacteria</taxon>
        <taxon>Bacillati</taxon>
        <taxon>Bacillota</taxon>
        <taxon>Clostridia</taxon>
        <taxon>Eubacteriales</taxon>
        <taxon>Clostridiaceae</taxon>
        <taxon>Proteiniclasticum</taxon>
    </lineage>
</organism>
<gene>
    <name evidence="7" type="ORF">SAMN05421804_11229</name>
</gene>
<evidence type="ECO:0000256" key="1">
    <source>
        <dbReference type="ARBA" id="ARBA00004141"/>
    </source>
</evidence>
<dbReference type="RefSeq" id="WP_036909677.1">
    <property type="nucleotide sequence ID" value="NZ_FNDZ01000012.1"/>
</dbReference>
<keyword evidence="3 5" id="KW-1133">Transmembrane helix</keyword>
<evidence type="ECO:0000259" key="6">
    <source>
        <dbReference type="Pfam" id="PF05154"/>
    </source>
</evidence>
<dbReference type="GO" id="GO:0016020">
    <property type="term" value="C:membrane"/>
    <property type="evidence" value="ECO:0007669"/>
    <property type="project" value="UniProtKB-SubCell"/>
</dbReference>
<feature type="transmembrane region" description="Helical" evidence="5">
    <location>
        <begin position="111"/>
        <end position="135"/>
    </location>
</feature>
<keyword evidence="2 5" id="KW-0812">Transmembrane</keyword>
<evidence type="ECO:0000313" key="8">
    <source>
        <dbReference type="Proteomes" id="UP000183255"/>
    </source>
</evidence>
<dbReference type="AlphaFoldDB" id="A0A1G8SJB1"/>